<protein>
    <submittedName>
        <fullName evidence="2">Uncharacterized protein</fullName>
    </submittedName>
</protein>
<dbReference type="Proteomes" id="UP000887579">
    <property type="component" value="Unplaced"/>
</dbReference>
<sequence length="280" mass="31416">EPVPNYATGMYEGVHGGDTEDFDVIGDMPEIAKVTEHEDEMEMYQEEIVTKTQFYDIEGNLHKQTGEILTFVEAIRQGLLDLSHGSGDYFDISGNKISLEEAVERGLIDKNVNDILNAYHGIHHPDTGEEITLLQAIQIGLYDPDNRQLRDIHTTEILSLYDSRNICSMENQRKLVKQGILKLPPSTLHGAIEQNLLNTESGQFTFRFSGETMPLKDALYNEYVQISDTKNHAIAITLSDAIENGFIDGHSGKFVDRNSGEEFDLRGALAKDKEILNKTV</sequence>
<evidence type="ECO:0000313" key="1">
    <source>
        <dbReference type="Proteomes" id="UP000887579"/>
    </source>
</evidence>
<proteinExistence type="predicted"/>
<name>A0AC34GGT0_9BILA</name>
<accession>A0AC34GGT0</accession>
<dbReference type="WBParaSite" id="ES5_v2.g28904.t1">
    <property type="protein sequence ID" value="ES5_v2.g28904.t1"/>
    <property type="gene ID" value="ES5_v2.g28904"/>
</dbReference>
<evidence type="ECO:0000313" key="2">
    <source>
        <dbReference type="WBParaSite" id="ES5_v2.g28904.t1"/>
    </source>
</evidence>
<organism evidence="1 2">
    <name type="scientific">Panagrolaimus sp. ES5</name>
    <dbReference type="NCBI Taxonomy" id="591445"/>
    <lineage>
        <taxon>Eukaryota</taxon>
        <taxon>Metazoa</taxon>
        <taxon>Ecdysozoa</taxon>
        <taxon>Nematoda</taxon>
        <taxon>Chromadorea</taxon>
        <taxon>Rhabditida</taxon>
        <taxon>Tylenchina</taxon>
        <taxon>Panagrolaimomorpha</taxon>
        <taxon>Panagrolaimoidea</taxon>
        <taxon>Panagrolaimidae</taxon>
        <taxon>Panagrolaimus</taxon>
    </lineage>
</organism>
<reference evidence="2" key="1">
    <citation type="submission" date="2022-11" db="UniProtKB">
        <authorList>
            <consortium name="WormBaseParasite"/>
        </authorList>
    </citation>
    <scope>IDENTIFICATION</scope>
</reference>